<dbReference type="Gene3D" id="1.10.10.10">
    <property type="entry name" value="Winged helix-like DNA-binding domain superfamily/Winged helix DNA-binding domain"/>
    <property type="match status" value="1"/>
</dbReference>
<dbReference type="PANTHER" id="PTHR44688:SF25">
    <property type="entry name" value="HTH LUXR-TYPE DOMAIN-CONTAINING PROTEIN"/>
    <property type="match status" value="1"/>
</dbReference>
<name>A0ABW9FA36_9NOCA</name>
<keyword evidence="1" id="KW-0805">Transcription regulation</keyword>
<keyword evidence="2" id="KW-0238">DNA-binding</keyword>
<dbReference type="RefSeq" id="WP_420162937.1">
    <property type="nucleotide sequence ID" value="NZ_JBDLNV010000001.1"/>
</dbReference>
<sequence length="835" mass="89969">MPPPRLSVTVQPRDDLYAVLDSVVARNVPGRVLISAAAGTGKTVLVADWLGRTAADPEVAWVALGPDDNDADRLQRTLTGVWERSNTIAGPVVVVLDDAHEIRDDIALGVLSEFVESAPVNSTVVVACRSTPELQFARYALEGTLTWIGWEELALDGVAVAAIVAEYGHSLDDSDLAALLAFTRGWAAPVRLAAIRLGAYEEPRAAIADMTCYPQQVSEYVVEATLGELPEYLVRFIESTSIVEFFDTDLAEQLDEANVDRVVRDRERFGVPVVRCSSDTTAVRYGWHPLIRAHAGAVVRRRDPERVVRLHRIAARWFLDARAPLVALEHLIAVGDEQAIEEFVLHHGPTVVFDGNSEALWDLLGTRYGDLPGVRHLRALAAVEQNYPDAARAYLGTRDSRRGADRLAPATTVFAAALAVEIAVISGAKMPKEVLPEFEASGGTGSVDLDCYVALQHSAARMFLGDLGASERLLRRALTLGELGAHPRLVLRSLSRLSVLSGVRGDLATMNVRAVRALEYAVAQELTDRIDAFQSAAAVCMDTYVRAEQLADDSPVHALSLASPRRARPDGTSVPVSGGHAEVAFALLQARRYPRPTIAEADTVGHAMIGLLGRGPQAGLSNAFVTLAMAVLLDAGRTNTAAQLIEKTSAVFGEIPDVVVARAMVELHVGRTGTAGELLGSVRDLTLHPALAVRAWLLDAVVANRERRSADAAVSLTRALELAEPNRIVSPFLDCAGDAAEMLVAIPPGGEHTHEFVLHVRAKLLDANAGRNPGLTRTEKVVLAELATGKQLREIARGLHVSLNTVRTHTRNLYRKLEASSRAEAVDEAMRRGLL</sequence>
<evidence type="ECO:0000313" key="6">
    <source>
        <dbReference type="Proteomes" id="UP001629745"/>
    </source>
</evidence>
<comment type="caution">
    <text evidence="5">The sequence shown here is derived from an EMBL/GenBank/DDBJ whole genome shotgun (WGS) entry which is preliminary data.</text>
</comment>
<organism evidence="5 6">
    <name type="scientific">Rhodococcus parequi</name>
    <dbReference type="NCBI Taxonomy" id="3137122"/>
    <lineage>
        <taxon>Bacteria</taxon>
        <taxon>Bacillati</taxon>
        <taxon>Actinomycetota</taxon>
        <taxon>Actinomycetes</taxon>
        <taxon>Mycobacteriales</taxon>
        <taxon>Nocardiaceae</taxon>
        <taxon>Rhodococcus</taxon>
    </lineage>
</organism>
<dbReference type="InterPro" id="IPR016032">
    <property type="entry name" value="Sig_transdc_resp-reg_C-effctor"/>
</dbReference>
<dbReference type="SMART" id="SM00421">
    <property type="entry name" value="HTH_LUXR"/>
    <property type="match status" value="1"/>
</dbReference>
<gene>
    <name evidence="5" type="ORF">ABEU20_000934</name>
</gene>
<dbReference type="InterPro" id="IPR000792">
    <property type="entry name" value="Tscrpt_reg_LuxR_C"/>
</dbReference>
<feature type="domain" description="HTH luxR-type" evidence="4">
    <location>
        <begin position="768"/>
        <end position="833"/>
    </location>
</feature>
<evidence type="ECO:0000259" key="4">
    <source>
        <dbReference type="PROSITE" id="PS50043"/>
    </source>
</evidence>
<keyword evidence="3" id="KW-0804">Transcription</keyword>
<dbReference type="SUPFAM" id="SSF46894">
    <property type="entry name" value="C-terminal effector domain of the bipartite response regulators"/>
    <property type="match status" value="1"/>
</dbReference>
<proteinExistence type="predicted"/>
<reference evidence="5 6" key="1">
    <citation type="submission" date="2023-11" db="EMBL/GenBank/DDBJ databases">
        <authorList>
            <person name="Val-Calvo J."/>
            <person name="Scortti M."/>
            <person name="Vazquez-Boland J."/>
        </authorList>
    </citation>
    <scope>NUCLEOTIDE SEQUENCE [LARGE SCALE GENOMIC DNA]</scope>
    <source>
        <strain evidence="5 6">PAM 2766</strain>
    </source>
</reference>
<dbReference type="Pfam" id="PF00196">
    <property type="entry name" value="GerE"/>
    <property type="match status" value="1"/>
</dbReference>
<evidence type="ECO:0000256" key="2">
    <source>
        <dbReference type="ARBA" id="ARBA00023125"/>
    </source>
</evidence>
<keyword evidence="6" id="KW-1185">Reference proteome</keyword>
<dbReference type="Proteomes" id="UP001629745">
    <property type="component" value="Unassembled WGS sequence"/>
</dbReference>
<dbReference type="EMBL" id="JBDLNV010000001">
    <property type="protein sequence ID" value="MFM1722380.1"/>
    <property type="molecule type" value="Genomic_DNA"/>
</dbReference>
<evidence type="ECO:0000313" key="5">
    <source>
        <dbReference type="EMBL" id="MFM1722380.1"/>
    </source>
</evidence>
<dbReference type="PROSITE" id="PS50043">
    <property type="entry name" value="HTH_LUXR_2"/>
    <property type="match status" value="1"/>
</dbReference>
<dbReference type="PRINTS" id="PR00038">
    <property type="entry name" value="HTHLUXR"/>
</dbReference>
<dbReference type="SUPFAM" id="SSF52540">
    <property type="entry name" value="P-loop containing nucleoside triphosphate hydrolases"/>
    <property type="match status" value="1"/>
</dbReference>
<dbReference type="CDD" id="cd06170">
    <property type="entry name" value="LuxR_C_like"/>
    <property type="match status" value="1"/>
</dbReference>
<evidence type="ECO:0000256" key="1">
    <source>
        <dbReference type="ARBA" id="ARBA00023015"/>
    </source>
</evidence>
<dbReference type="InterPro" id="IPR027417">
    <property type="entry name" value="P-loop_NTPase"/>
</dbReference>
<dbReference type="InterPro" id="IPR036388">
    <property type="entry name" value="WH-like_DNA-bd_sf"/>
</dbReference>
<evidence type="ECO:0000256" key="3">
    <source>
        <dbReference type="ARBA" id="ARBA00023163"/>
    </source>
</evidence>
<protein>
    <submittedName>
        <fullName evidence="5">LuxR C-terminal-related transcriptional regulator</fullName>
    </submittedName>
</protein>
<dbReference type="PANTHER" id="PTHR44688">
    <property type="entry name" value="DNA-BINDING TRANSCRIPTIONAL ACTIVATOR DEVR_DOSR"/>
    <property type="match status" value="1"/>
</dbReference>
<accession>A0ABW9FA36</accession>